<proteinExistence type="predicted"/>
<gene>
    <name evidence="2" type="ORF">skT53_18470</name>
</gene>
<dbReference type="InterPro" id="IPR028348">
    <property type="entry name" value="FAD-binding_protein"/>
</dbReference>
<sequence>MKYDVIIVGAGPSGIFAAYELTLLNPQLKVILIDKGHNIFNRNCPILEGKLTKCPPPTKMKEYAGCLPACSITAGWGGAGAYSDGKFNLTTEFGGWMQDYLAPSKVLELIEYVDRINLEHGATTIITDPTTPAVASIERRAAAAGLKLLKARVRHLGTEENLKILQNIFGTLENKIETRFKTFVDDILTEELPGSTTKHKSYRVTGVRLKNGEELHADQVIIGPGRDGSEWLASLLKKRGVTMTNNQVDIGVRVETSNVIMQELNEHLYEAKFIFNTSVGTRVRTFCANPSGHVVVENHSGVMTANGHSYKDPALGSPNTNFALLVSHTFTEPFDKPIEYAKEISRRANDLSSGSVIVQKYGDILKGRRSTENRIREGFIEPTLKEAVPGDLGLVLPYNSMKSLIEMMEALDRVTPGIASEHTLFYGVEAKFYSARPRMNDKFETDIKGLFTVGDGAGITRGLAQASAAGVHVARYITGIR</sequence>
<evidence type="ECO:0000313" key="2">
    <source>
        <dbReference type="EMBL" id="BCJ86862.1"/>
    </source>
</evidence>
<protein>
    <submittedName>
        <fullName evidence="2">FAD-dependent oxidoreductase</fullName>
    </submittedName>
</protein>
<dbReference type="Proteomes" id="UP000593802">
    <property type="component" value="Chromosome"/>
</dbReference>
<keyword evidence="3" id="KW-1185">Reference proteome</keyword>
<evidence type="ECO:0000313" key="3">
    <source>
        <dbReference type="Proteomes" id="UP000593802"/>
    </source>
</evidence>
<dbReference type="Pfam" id="PF21688">
    <property type="entry name" value="FAD-depend_C"/>
    <property type="match status" value="1"/>
</dbReference>
<dbReference type="KEGG" id="eff:skT53_18470"/>
<dbReference type="InterPro" id="IPR049516">
    <property type="entry name" value="FAD-depend_C"/>
</dbReference>
<dbReference type="AlphaFoldDB" id="A0A7I8DC05"/>
<dbReference type="EMBL" id="AP023366">
    <property type="protein sequence ID" value="BCJ86862.1"/>
    <property type="molecule type" value="Genomic_DNA"/>
</dbReference>
<name>A0A7I8DC05_9BACL</name>
<feature type="domain" description="FAD-dependent protein C-terminal" evidence="1">
    <location>
        <begin position="250"/>
        <end position="431"/>
    </location>
</feature>
<accession>A0A7I8DC05</accession>
<evidence type="ECO:0000259" key="1">
    <source>
        <dbReference type="Pfam" id="PF21688"/>
    </source>
</evidence>
<organism evidence="2 3">
    <name type="scientific">Effusibacillus dendaii</name>
    <dbReference type="NCBI Taxonomy" id="2743772"/>
    <lineage>
        <taxon>Bacteria</taxon>
        <taxon>Bacillati</taxon>
        <taxon>Bacillota</taxon>
        <taxon>Bacilli</taxon>
        <taxon>Bacillales</taxon>
        <taxon>Alicyclobacillaceae</taxon>
        <taxon>Effusibacillus</taxon>
    </lineage>
</organism>
<dbReference type="RefSeq" id="WP_200756302.1">
    <property type="nucleotide sequence ID" value="NZ_AP023366.1"/>
</dbReference>
<dbReference type="Gene3D" id="3.50.50.60">
    <property type="entry name" value="FAD/NAD(P)-binding domain"/>
    <property type="match status" value="2"/>
</dbReference>
<dbReference type="SUPFAM" id="SSF51905">
    <property type="entry name" value="FAD/NAD(P)-binding domain"/>
    <property type="match status" value="1"/>
</dbReference>
<reference evidence="2 3" key="1">
    <citation type="submission" date="2020-08" db="EMBL/GenBank/DDBJ databases">
        <title>Complete Genome Sequence of Effusibacillus dendaii Strain skT53, Isolated from Farmland soil.</title>
        <authorList>
            <person name="Konishi T."/>
            <person name="Kawasaki H."/>
        </authorList>
    </citation>
    <scope>NUCLEOTIDE SEQUENCE [LARGE SCALE GENOMIC DNA]</scope>
    <source>
        <strain evidence="3">skT53</strain>
    </source>
</reference>
<dbReference type="PIRSF" id="PIRSF038984">
    <property type="entry name" value="FAD_binding_protein"/>
    <property type="match status" value="1"/>
</dbReference>
<dbReference type="InterPro" id="IPR036188">
    <property type="entry name" value="FAD/NAD-bd_sf"/>
</dbReference>
<dbReference type="PANTHER" id="PTHR43106">
    <property type="entry name" value="DEHYDROGENASE-RELATED"/>
    <property type="match status" value="1"/>
</dbReference>
<dbReference type="PANTHER" id="PTHR43106:SF1">
    <property type="entry name" value="DEHYDROGENASE-RELATED"/>
    <property type="match status" value="1"/>
</dbReference>